<dbReference type="EMBL" id="JABFOR010000062">
    <property type="protein sequence ID" value="NOJ73898.1"/>
    <property type="molecule type" value="Genomic_DNA"/>
</dbReference>
<protein>
    <submittedName>
        <fullName evidence="1">Uncharacterized protein</fullName>
    </submittedName>
</protein>
<comment type="caution">
    <text evidence="1">The sequence shown here is derived from an EMBL/GenBank/DDBJ whole genome shotgun (WGS) entry which is preliminary data.</text>
</comment>
<evidence type="ECO:0000313" key="2">
    <source>
        <dbReference type="Proteomes" id="UP000552038"/>
    </source>
</evidence>
<dbReference type="AlphaFoldDB" id="A0AAP7DKH0"/>
<dbReference type="Proteomes" id="UP000552038">
    <property type="component" value="Unassembled WGS sequence"/>
</dbReference>
<sequence>MSFRIRVPRPHFPDFPDFPDIPDFDIPNPFEALTDGLKKEYEKISNELAAQYQGEHPNGDFDDCVVIVAAGCAAAGAAAGGPLGAAVGAAGGVPAARIACRRIFPE</sequence>
<organism evidence="1 2">
    <name type="scientific">Paenibacillus alvei</name>
    <name type="common">Bacillus alvei</name>
    <dbReference type="NCBI Taxonomy" id="44250"/>
    <lineage>
        <taxon>Bacteria</taxon>
        <taxon>Bacillati</taxon>
        <taxon>Bacillota</taxon>
        <taxon>Bacilli</taxon>
        <taxon>Bacillales</taxon>
        <taxon>Paenibacillaceae</taxon>
        <taxon>Paenibacillus</taxon>
    </lineage>
</organism>
<accession>A0AAP7DKH0</accession>
<proteinExistence type="predicted"/>
<dbReference type="RefSeq" id="WP_171419681.1">
    <property type="nucleotide sequence ID" value="NZ_JABFOR010000062.1"/>
</dbReference>
<name>A0AAP7DKH0_PAEAL</name>
<reference evidence="1 2" key="1">
    <citation type="submission" date="2020-05" db="EMBL/GenBank/DDBJ databases">
        <title>Whole genome sequencing and identification of novel metabolites from Paenibacillus alvei strain JR949.</title>
        <authorList>
            <person name="Rajendhran J."/>
            <person name="Sree Pranav P."/>
            <person name="Mahalakshmi B."/>
            <person name="Karthikeyan R."/>
        </authorList>
    </citation>
    <scope>NUCLEOTIDE SEQUENCE [LARGE SCALE GENOMIC DNA]</scope>
    <source>
        <strain evidence="1 2">JR949</strain>
    </source>
</reference>
<evidence type="ECO:0000313" key="1">
    <source>
        <dbReference type="EMBL" id="NOJ73898.1"/>
    </source>
</evidence>
<gene>
    <name evidence="1" type="ORF">HMI46_25630</name>
</gene>